<dbReference type="EMBL" id="OR575930">
    <property type="protein sequence ID" value="WOZ57422.1"/>
    <property type="molecule type" value="Genomic_DNA"/>
</dbReference>
<proteinExistence type="predicted"/>
<name>A0AAX4G6A4_9CAUD</name>
<dbReference type="Proteomes" id="UP001305174">
    <property type="component" value="Segment"/>
</dbReference>
<sequence length="71" mass="8396">MSTIYRIKVKNIKGEELFDYYAPVHPRKDERLYYRDKIYVVYWVGHILKTTVGGNGESTTLDYIELEVCGF</sequence>
<protein>
    <submittedName>
        <fullName evidence="1">Uncharacterized protein</fullName>
    </submittedName>
</protein>
<keyword evidence="2" id="KW-1185">Reference proteome</keyword>
<organism evidence="1 2">
    <name type="scientific">Pseudomonas phage vB_PseuGesM_254</name>
    <dbReference type="NCBI Taxonomy" id="3092638"/>
    <lineage>
        <taxon>Viruses</taxon>
        <taxon>Duplodnaviria</taxon>
        <taxon>Heunggongvirae</taxon>
        <taxon>Uroviricota</taxon>
        <taxon>Caudoviricetes</taxon>
        <taxon>Vandenendeviridae</taxon>
        <taxon>Chemalvirus</taxon>
        <taxon>Chemalvirus PseuGes254</taxon>
    </lineage>
</organism>
<reference evidence="2" key="1">
    <citation type="submission" date="2024-05" db="EMBL/GenBank/DDBJ databases">
        <authorList>
            <person name="Tikunov A.Y."/>
            <person name="Morozova V.V."/>
            <person name="Kozlova Y.N."/>
            <person name="Tikunova N.V."/>
            <person name="Babkin I.V."/>
        </authorList>
    </citation>
    <scope>NUCLEOTIDE SEQUENCE [LARGE SCALE GENOMIC DNA]</scope>
</reference>
<accession>A0AAX4G6A4</accession>
<evidence type="ECO:0000313" key="1">
    <source>
        <dbReference type="EMBL" id="WOZ57422.1"/>
    </source>
</evidence>
<evidence type="ECO:0000313" key="2">
    <source>
        <dbReference type="Proteomes" id="UP001305174"/>
    </source>
</evidence>